<organism evidence="9 10">
    <name type="scientific">Heterodermia speciosa</name>
    <dbReference type="NCBI Taxonomy" id="116794"/>
    <lineage>
        <taxon>Eukaryota</taxon>
        <taxon>Fungi</taxon>
        <taxon>Dikarya</taxon>
        <taxon>Ascomycota</taxon>
        <taxon>Pezizomycotina</taxon>
        <taxon>Lecanoromycetes</taxon>
        <taxon>OSLEUM clade</taxon>
        <taxon>Lecanoromycetidae</taxon>
        <taxon>Caliciales</taxon>
        <taxon>Physciaceae</taxon>
        <taxon>Heterodermia</taxon>
    </lineage>
</organism>
<evidence type="ECO:0000256" key="1">
    <source>
        <dbReference type="ARBA" id="ARBA00004141"/>
    </source>
</evidence>
<comment type="similarity">
    <text evidence="5">Belongs to the SAT4 family.</text>
</comment>
<accession>A0A8H3IJJ3</accession>
<feature type="transmembrane region" description="Helical" evidence="7">
    <location>
        <begin position="268"/>
        <end position="286"/>
    </location>
</feature>
<dbReference type="Pfam" id="PF20684">
    <property type="entry name" value="Fung_rhodopsin"/>
    <property type="match status" value="1"/>
</dbReference>
<evidence type="ECO:0000256" key="4">
    <source>
        <dbReference type="ARBA" id="ARBA00023136"/>
    </source>
</evidence>
<evidence type="ECO:0000256" key="6">
    <source>
        <dbReference type="SAM" id="MobiDB-lite"/>
    </source>
</evidence>
<keyword evidence="2 7" id="KW-0812">Transmembrane</keyword>
<feature type="domain" description="Rhodopsin" evidence="8">
    <location>
        <begin position="52"/>
        <end position="291"/>
    </location>
</feature>
<feature type="region of interest" description="Disordered" evidence="6">
    <location>
        <begin position="358"/>
        <end position="394"/>
    </location>
</feature>
<evidence type="ECO:0000313" key="9">
    <source>
        <dbReference type="EMBL" id="CAF9917855.1"/>
    </source>
</evidence>
<feature type="transmembrane region" description="Helical" evidence="7">
    <location>
        <begin position="191"/>
        <end position="217"/>
    </location>
</feature>
<dbReference type="PANTHER" id="PTHR33048:SF47">
    <property type="entry name" value="INTEGRAL MEMBRANE PROTEIN-RELATED"/>
    <property type="match status" value="1"/>
</dbReference>
<evidence type="ECO:0000256" key="2">
    <source>
        <dbReference type="ARBA" id="ARBA00022692"/>
    </source>
</evidence>
<name>A0A8H3IJJ3_9LECA</name>
<feature type="transmembrane region" description="Helical" evidence="7">
    <location>
        <begin position="33"/>
        <end position="52"/>
    </location>
</feature>
<evidence type="ECO:0000259" key="8">
    <source>
        <dbReference type="Pfam" id="PF20684"/>
    </source>
</evidence>
<feature type="transmembrane region" description="Helical" evidence="7">
    <location>
        <begin position="229"/>
        <end position="248"/>
    </location>
</feature>
<dbReference type="AlphaFoldDB" id="A0A8H3IJJ3"/>
<dbReference type="OrthoDB" id="4682787at2759"/>
<gene>
    <name evidence="9" type="ORF">HETSPECPRED_003607</name>
</gene>
<dbReference type="InterPro" id="IPR049326">
    <property type="entry name" value="Rhodopsin_dom_fungi"/>
</dbReference>
<feature type="transmembrane region" description="Helical" evidence="7">
    <location>
        <begin position="64"/>
        <end position="84"/>
    </location>
</feature>
<feature type="transmembrane region" description="Helical" evidence="7">
    <location>
        <begin position="146"/>
        <end position="171"/>
    </location>
</feature>
<comment type="caution">
    <text evidence="9">The sequence shown here is derived from an EMBL/GenBank/DDBJ whole genome shotgun (WGS) entry which is preliminary data.</text>
</comment>
<dbReference type="PANTHER" id="PTHR33048">
    <property type="entry name" value="PTH11-LIKE INTEGRAL MEMBRANE PROTEIN (AFU_ORTHOLOGUE AFUA_5G11245)"/>
    <property type="match status" value="1"/>
</dbReference>
<keyword evidence="3 7" id="KW-1133">Transmembrane helix</keyword>
<protein>
    <recommendedName>
        <fullName evidence="8">Rhodopsin domain-containing protein</fullName>
    </recommendedName>
</protein>
<keyword evidence="4 7" id="KW-0472">Membrane</keyword>
<sequence>MAQIYTVTAPARPGLTPPPGVVPSFGDPFTVSTYQTLTIAGCIITTTALLIARMYTKWRIMKFVVWEDWTCCVGWAAFMVFMGLQLGVGNHGGGIHQWNISYDKVQYNRLYSNYGDIVYSISLAATKISIMLLILRIFLSVQRDALWWLTQGLIAINTIFYIIFFFVPIFLCRPRSKIWNPDEQGHCLKIFDLYIASASFNMISDIAMLSVPVYLIWNLHMSVRRKVGVSLIFGTGGLACISSIFRLYECFELTRTEDFTYRKMRSTMWAFAELACGLLCSCLPILPRLYQHIGAIAPYTNRPSSDQAALANDAETRATVEKAAKTGLSKSKKGKGGGDWIHLDDKTLPGLPNRTTVDIEQRNIEEDKFDGAVEGREGMARSDDLEMGPRSQIR</sequence>
<comment type="subcellular location">
    <subcellularLocation>
        <location evidence="1">Membrane</location>
        <topology evidence="1">Multi-pass membrane protein</topology>
    </subcellularLocation>
</comment>
<dbReference type="Proteomes" id="UP000664521">
    <property type="component" value="Unassembled WGS sequence"/>
</dbReference>
<evidence type="ECO:0000256" key="5">
    <source>
        <dbReference type="ARBA" id="ARBA00038359"/>
    </source>
</evidence>
<proteinExistence type="inferred from homology"/>
<keyword evidence="10" id="KW-1185">Reference proteome</keyword>
<feature type="transmembrane region" description="Helical" evidence="7">
    <location>
        <begin position="117"/>
        <end position="139"/>
    </location>
</feature>
<reference evidence="9" key="1">
    <citation type="submission" date="2021-03" db="EMBL/GenBank/DDBJ databases">
        <authorList>
            <person name="Tagirdzhanova G."/>
        </authorList>
    </citation>
    <scope>NUCLEOTIDE SEQUENCE</scope>
</reference>
<evidence type="ECO:0000256" key="3">
    <source>
        <dbReference type="ARBA" id="ARBA00022989"/>
    </source>
</evidence>
<dbReference type="EMBL" id="CAJPDS010000020">
    <property type="protein sequence ID" value="CAF9917855.1"/>
    <property type="molecule type" value="Genomic_DNA"/>
</dbReference>
<feature type="compositionally biased region" description="Basic and acidic residues" evidence="6">
    <location>
        <begin position="358"/>
        <end position="384"/>
    </location>
</feature>
<evidence type="ECO:0000313" key="10">
    <source>
        <dbReference type="Proteomes" id="UP000664521"/>
    </source>
</evidence>
<dbReference type="GO" id="GO:0016020">
    <property type="term" value="C:membrane"/>
    <property type="evidence" value="ECO:0007669"/>
    <property type="project" value="UniProtKB-SubCell"/>
</dbReference>
<evidence type="ECO:0000256" key="7">
    <source>
        <dbReference type="SAM" id="Phobius"/>
    </source>
</evidence>
<dbReference type="InterPro" id="IPR052337">
    <property type="entry name" value="SAT4-like"/>
</dbReference>